<proteinExistence type="predicted"/>
<organism evidence="2">
    <name type="scientific">Burkholderia pseudomallei</name>
    <name type="common">Pseudomonas pseudomallei</name>
    <dbReference type="NCBI Taxonomy" id="28450"/>
    <lineage>
        <taxon>Bacteria</taxon>
        <taxon>Pseudomonadati</taxon>
        <taxon>Pseudomonadota</taxon>
        <taxon>Betaproteobacteria</taxon>
        <taxon>Burkholderiales</taxon>
        <taxon>Burkholderiaceae</taxon>
        <taxon>Burkholderia</taxon>
        <taxon>pseudomallei group</taxon>
    </lineage>
</organism>
<dbReference type="RefSeq" id="WP_038712775.1">
    <property type="nucleotide sequence ID" value="NZ_CP071762.1"/>
</dbReference>
<feature type="compositionally biased region" description="Low complexity" evidence="1">
    <location>
        <begin position="45"/>
        <end position="55"/>
    </location>
</feature>
<gene>
    <name evidence="2" type="ORF">J3D99_19470</name>
</gene>
<feature type="region of interest" description="Disordered" evidence="1">
    <location>
        <begin position="40"/>
        <end position="61"/>
    </location>
</feature>
<dbReference type="AlphaFoldDB" id="A0A8A4DUQ7"/>
<name>A0A8A4DUQ7_BURPE</name>
<protein>
    <submittedName>
        <fullName evidence="2">Uncharacterized protein</fullName>
    </submittedName>
</protein>
<evidence type="ECO:0000313" key="2">
    <source>
        <dbReference type="EMBL" id="QTB60158.1"/>
    </source>
</evidence>
<reference evidence="2" key="1">
    <citation type="submission" date="2021-03" db="EMBL/GenBank/DDBJ databases">
        <title>Complete genome of Burkholderia pseudomallei_VBP364.</title>
        <authorList>
            <person name="Balaji V."/>
            <person name="Yamuna B."/>
            <person name="Monisha P."/>
        </authorList>
    </citation>
    <scope>NUCLEOTIDE SEQUENCE</scope>
    <source>
        <strain evidence="2">VBP364</strain>
    </source>
</reference>
<evidence type="ECO:0000256" key="1">
    <source>
        <dbReference type="SAM" id="MobiDB-lite"/>
    </source>
</evidence>
<sequence length="61" mass="6336">MKVVKIQRHYGKYTPGDIAGFDDEHADKLVDADIASAHEADAKGAKASAKGENAKPAAAKG</sequence>
<accession>A0A8A4DUQ7</accession>
<dbReference type="EMBL" id="CP071754">
    <property type="protein sequence ID" value="QTB60158.1"/>
    <property type="molecule type" value="Genomic_DNA"/>
</dbReference>